<feature type="region of interest" description="Disordered" evidence="2">
    <location>
        <begin position="94"/>
        <end position="130"/>
    </location>
</feature>
<reference evidence="3 4" key="1">
    <citation type="journal article" date="2023" name="bioRxiv">
        <title>Conserved and derived expression patterns and positive selection on dental genes reveal complex evolutionary context of ever-growing rodent molars.</title>
        <authorList>
            <person name="Calamari Z.T."/>
            <person name="Song A."/>
            <person name="Cohen E."/>
            <person name="Akter M."/>
            <person name="Roy R.D."/>
            <person name="Hallikas O."/>
            <person name="Christensen M.M."/>
            <person name="Li P."/>
            <person name="Marangoni P."/>
            <person name="Jernvall J."/>
            <person name="Klein O.D."/>
        </authorList>
    </citation>
    <scope>NUCLEOTIDE SEQUENCE [LARGE SCALE GENOMIC DNA]</scope>
    <source>
        <strain evidence="3">V071</strain>
    </source>
</reference>
<protein>
    <recommendedName>
        <fullName evidence="5">M-phase phosphoprotein 9</fullName>
    </recommendedName>
</protein>
<evidence type="ECO:0000256" key="2">
    <source>
        <dbReference type="SAM" id="MobiDB-lite"/>
    </source>
</evidence>
<accession>A0AAW0HS24</accession>
<feature type="region of interest" description="Disordered" evidence="2">
    <location>
        <begin position="13"/>
        <end position="33"/>
    </location>
</feature>
<dbReference type="GO" id="GO:0005814">
    <property type="term" value="C:centriole"/>
    <property type="evidence" value="ECO:0007669"/>
    <property type="project" value="TreeGrafter"/>
</dbReference>
<proteinExistence type="predicted"/>
<dbReference type="Proteomes" id="UP001488838">
    <property type="component" value="Unassembled WGS sequence"/>
</dbReference>
<organism evidence="3 4">
    <name type="scientific">Myodes glareolus</name>
    <name type="common">Bank vole</name>
    <name type="synonym">Clethrionomys glareolus</name>
    <dbReference type="NCBI Taxonomy" id="447135"/>
    <lineage>
        <taxon>Eukaryota</taxon>
        <taxon>Metazoa</taxon>
        <taxon>Chordata</taxon>
        <taxon>Craniata</taxon>
        <taxon>Vertebrata</taxon>
        <taxon>Euteleostomi</taxon>
        <taxon>Mammalia</taxon>
        <taxon>Eutheria</taxon>
        <taxon>Euarchontoglires</taxon>
        <taxon>Glires</taxon>
        <taxon>Rodentia</taxon>
        <taxon>Myomorpha</taxon>
        <taxon>Muroidea</taxon>
        <taxon>Cricetidae</taxon>
        <taxon>Arvicolinae</taxon>
        <taxon>Myodes</taxon>
    </lineage>
</organism>
<evidence type="ECO:0000313" key="3">
    <source>
        <dbReference type="EMBL" id="KAK7804956.1"/>
    </source>
</evidence>
<dbReference type="PANTHER" id="PTHR14926">
    <property type="entry name" value="M-PHASE PHOSPHOPROTEIN 9"/>
    <property type="match status" value="1"/>
</dbReference>
<dbReference type="InterPro" id="IPR026636">
    <property type="entry name" value="MPHOSPH9"/>
</dbReference>
<gene>
    <name evidence="3" type="ORF">U0070_025478</name>
</gene>
<feature type="coiled-coil region" evidence="1">
    <location>
        <begin position="171"/>
        <end position="230"/>
    </location>
</feature>
<evidence type="ECO:0000256" key="1">
    <source>
        <dbReference type="SAM" id="Coils"/>
    </source>
</evidence>
<evidence type="ECO:0008006" key="5">
    <source>
        <dbReference type="Google" id="ProtNLM"/>
    </source>
</evidence>
<evidence type="ECO:0000313" key="4">
    <source>
        <dbReference type="Proteomes" id="UP001488838"/>
    </source>
</evidence>
<keyword evidence="4" id="KW-1185">Reference proteome</keyword>
<keyword evidence="1" id="KW-0175">Coiled coil</keyword>
<feature type="compositionally biased region" description="Polar residues" evidence="2">
    <location>
        <begin position="109"/>
        <end position="121"/>
    </location>
</feature>
<comment type="caution">
    <text evidence="3">The sequence shown here is derived from an EMBL/GenBank/DDBJ whole genome shotgun (WGS) entry which is preliminary data.</text>
</comment>
<name>A0AAW0HS24_MYOGA</name>
<dbReference type="PANTHER" id="PTHR14926:SF1">
    <property type="entry name" value="M-PHASE PHOSPHOPROTEIN 9"/>
    <property type="match status" value="1"/>
</dbReference>
<dbReference type="AlphaFoldDB" id="A0AAW0HS24"/>
<sequence length="243" mass="27664">MISKLETQVKQVEHENTLSLRHSARAPTRPSRAKRKWLIPGAEYSIFTGQPLDTRDRKTDNQLEESRVPGFDILLDDLDTVPVSTLQKTSPRKQLQFLPLDDSEEQKYSQKVSDNPVNHSSCPEPLPSGVKKVPARQAWEKSKSVSLEQCKPVSAALQGNDFEYTAKIRTLAETERFFDELTKEKDQIEAALSRMPSPGGRITLQTRLNQEALEDRLERINRELGSVRMTLKKFHILRSSANL</sequence>
<dbReference type="EMBL" id="JBBHLL010000357">
    <property type="protein sequence ID" value="KAK7804956.1"/>
    <property type="molecule type" value="Genomic_DNA"/>
</dbReference>